<keyword evidence="2" id="KW-0902">Two-component regulatory system</keyword>
<dbReference type="InterPro" id="IPR001789">
    <property type="entry name" value="Sig_transdc_resp-reg_receiver"/>
</dbReference>
<dbReference type="PANTHER" id="PTHR48111">
    <property type="entry name" value="REGULATOR OF RPOS"/>
    <property type="match status" value="1"/>
</dbReference>
<dbReference type="Gene3D" id="6.10.250.690">
    <property type="match status" value="1"/>
</dbReference>
<dbReference type="Pfam" id="PF00486">
    <property type="entry name" value="Trans_reg_C"/>
    <property type="match status" value="1"/>
</dbReference>
<dbReference type="InterPro" id="IPR036388">
    <property type="entry name" value="WH-like_DNA-bd_sf"/>
</dbReference>
<dbReference type="GO" id="GO:0000976">
    <property type="term" value="F:transcription cis-regulatory region binding"/>
    <property type="evidence" value="ECO:0007669"/>
    <property type="project" value="TreeGrafter"/>
</dbReference>
<dbReference type="SMART" id="SM00448">
    <property type="entry name" value="REC"/>
    <property type="match status" value="1"/>
</dbReference>
<feature type="modified residue" description="4-aspartylphosphate" evidence="6">
    <location>
        <position position="53"/>
    </location>
</feature>
<comment type="caution">
    <text evidence="10">The sequence shown here is derived from an EMBL/GenBank/DDBJ whole genome shotgun (WGS) entry which is preliminary data.</text>
</comment>
<dbReference type="GO" id="GO:0000156">
    <property type="term" value="F:phosphorelay response regulator activity"/>
    <property type="evidence" value="ECO:0007669"/>
    <property type="project" value="TreeGrafter"/>
</dbReference>
<keyword evidence="1 6" id="KW-0597">Phosphoprotein</keyword>
<reference evidence="10 11" key="1">
    <citation type="submission" date="2018-03" db="EMBL/GenBank/DDBJ databases">
        <title>Genomic Encyclopedia of Type Strains, Phase III (KMG-III): the genomes of soil and plant-associated and newly described type strains.</title>
        <authorList>
            <person name="Whitman W."/>
        </authorList>
    </citation>
    <scope>NUCLEOTIDE SEQUENCE [LARGE SCALE GENOMIC DNA]</scope>
    <source>
        <strain evidence="10 11">CGMCC 1.12259</strain>
    </source>
</reference>
<dbReference type="GO" id="GO:0005829">
    <property type="term" value="C:cytosol"/>
    <property type="evidence" value="ECO:0007669"/>
    <property type="project" value="TreeGrafter"/>
</dbReference>
<dbReference type="CDD" id="cd17574">
    <property type="entry name" value="REC_OmpR"/>
    <property type="match status" value="1"/>
</dbReference>
<protein>
    <submittedName>
        <fullName evidence="10">DNA-binding response OmpR family regulator</fullName>
    </submittedName>
</protein>
<dbReference type="RefSeq" id="WP_106534727.1">
    <property type="nucleotide sequence ID" value="NZ_PYAT01000019.1"/>
</dbReference>
<accession>A0A2P8FXN0</accession>
<evidence type="ECO:0000256" key="3">
    <source>
        <dbReference type="ARBA" id="ARBA00023015"/>
    </source>
</evidence>
<evidence type="ECO:0000256" key="6">
    <source>
        <dbReference type="PROSITE-ProRule" id="PRU00169"/>
    </source>
</evidence>
<dbReference type="SMART" id="SM00862">
    <property type="entry name" value="Trans_reg_C"/>
    <property type="match status" value="1"/>
</dbReference>
<evidence type="ECO:0000256" key="5">
    <source>
        <dbReference type="ARBA" id="ARBA00023163"/>
    </source>
</evidence>
<dbReference type="CDD" id="cd00383">
    <property type="entry name" value="trans_reg_C"/>
    <property type="match status" value="1"/>
</dbReference>
<feature type="domain" description="Response regulatory" evidence="8">
    <location>
        <begin position="4"/>
        <end position="118"/>
    </location>
</feature>
<dbReference type="OrthoDB" id="9790442at2"/>
<name>A0A2P8FXN0_9BACL</name>
<dbReference type="GO" id="GO:0032993">
    <property type="term" value="C:protein-DNA complex"/>
    <property type="evidence" value="ECO:0007669"/>
    <property type="project" value="TreeGrafter"/>
</dbReference>
<dbReference type="GO" id="GO:0006355">
    <property type="term" value="P:regulation of DNA-templated transcription"/>
    <property type="evidence" value="ECO:0007669"/>
    <property type="project" value="InterPro"/>
</dbReference>
<organism evidence="10 11">
    <name type="scientific">Planomicrobium soli</name>
    <dbReference type="NCBI Taxonomy" id="1176648"/>
    <lineage>
        <taxon>Bacteria</taxon>
        <taxon>Bacillati</taxon>
        <taxon>Bacillota</taxon>
        <taxon>Bacilli</taxon>
        <taxon>Bacillales</taxon>
        <taxon>Caryophanaceae</taxon>
        <taxon>Planomicrobium</taxon>
    </lineage>
</organism>
<evidence type="ECO:0000256" key="2">
    <source>
        <dbReference type="ARBA" id="ARBA00023012"/>
    </source>
</evidence>
<keyword evidence="4 7" id="KW-0238">DNA-binding</keyword>
<keyword evidence="11" id="KW-1185">Reference proteome</keyword>
<dbReference type="PROSITE" id="PS50110">
    <property type="entry name" value="RESPONSE_REGULATORY"/>
    <property type="match status" value="1"/>
</dbReference>
<dbReference type="InterPro" id="IPR001867">
    <property type="entry name" value="OmpR/PhoB-type_DNA-bd"/>
</dbReference>
<dbReference type="Gene3D" id="1.10.10.10">
    <property type="entry name" value="Winged helix-like DNA-binding domain superfamily/Winged helix DNA-binding domain"/>
    <property type="match status" value="1"/>
</dbReference>
<evidence type="ECO:0000256" key="1">
    <source>
        <dbReference type="ARBA" id="ARBA00022553"/>
    </source>
</evidence>
<proteinExistence type="predicted"/>
<dbReference type="PANTHER" id="PTHR48111:SF22">
    <property type="entry name" value="REGULATOR OF RPOS"/>
    <property type="match status" value="1"/>
</dbReference>
<evidence type="ECO:0000259" key="8">
    <source>
        <dbReference type="PROSITE" id="PS50110"/>
    </source>
</evidence>
<dbReference type="FunFam" id="1.10.10.10:FF:000005">
    <property type="entry name" value="Two-component system response regulator"/>
    <property type="match status" value="1"/>
</dbReference>
<dbReference type="Pfam" id="PF00072">
    <property type="entry name" value="Response_reg"/>
    <property type="match status" value="1"/>
</dbReference>
<dbReference type="Proteomes" id="UP000242682">
    <property type="component" value="Unassembled WGS sequence"/>
</dbReference>
<dbReference type="InterPro" id="IPR039420">
    <property type="entry name" value="WalR-like"/>
</dbReference>
<dbReference type="InterPro" id="IPR011006">
    <property type="entry name" value="CheY-like_superfamily"/>
</dbReference>
<dbReference type="AlphaFoldDB" id="A0A2P8FXN0"/>
<dbReference type="EMBL" id="PYAT01000019">
    <property type="protein sequence ID" value="PSL26480.1"/>
    <property type="molecule type" value="Genomic_DNA"/>
</dbReference>
<gene>
    <name evidence="10" type="ORF">B0H99_11915</name>
</gene>
<evidence type="ECO:0000313" key="10">
    <source>
        <dbReference type="EMBL" id="PSL26480.1"/>
    </source>
</evidence>
<dbReference type="FunFam" id="3.40.50.2300:FF:000001">
    <property type="entry name" value="DNA-binding response regulator PhoB"/>
    <property type="match status" value="1"/>
</dbReference>
<feature type="domain" description="OmpR/PhoB-type" evidence="9">
    <location>
        <begin position="127"/>
        <end position="225"/>
    </location>
</feature>
<evidence type="ECO:0000259" key="9">
    <source>
        <dbReference type="PROSITE" id="PS51755"/>
    </source>
</evidence>
<evidence type="ECO:0000256" key="4">
    <source>
        <dbReference type="ARBA" id="ARBA00023125"/>
    </source>
</evidence>
<keyword evidence="3" id="KW-0805">Transcription regulation</keyword>
<dbReference type="Gene3D" id="3.40.50.2300">
    <property type="match status" value="1"/>
</dbReference>
<dbReference type="SUPFAM" id="SSF52172">
    <property type="entry name" value="CheY-like"/>
    <property type="match status" value="1"/>
</dbReference>
<evidence type="ECO:0000256" key="7">
    <source>
        <dbReference type="PROSITE-ProRule" id="PRU01091"/>
    </source>
</evidence>
<dbReference type="PROSITE" id="PS51755">
    <property type="entry name" value="OMPR_PHOB"/>
    <property type="match status" value="1"/>
</dbReference>
<keyword evidence="5" id="KW-0804">Transcription</keyword>
<feature type="DNA-binding region" description="OmpR/PhoB-type" evidence="7">
    <location>
        <begin position="127"/>
        <end position="225"/>
    </location>
</feature>
<evidence type="ECO:0000313" key="11">
    <source>
        <dbReference type="Proteomes" id="UP000242682"/>
    </source>
</evidence>
<sequence>MAERILIVEDEKSIARVLELELTYEGYKTGVAYSGAEGLIQFRENDWDLVLLDLMLPEIHGLDVLKRIRSSNSGIPVILLTAKSDVKDKVAGLDLGANDYVTKPFEIEELLARIRACLRLTNGTGNPDRHRFEELELNESTRAVSRNGRTIELTPREFDLLLYLMQHPQQVLSREQVLNAVWGYDYYGDTNVIDVYIRYLRKKIDAGEISTYIQTVRGIGYVLKEHPNEIEK</sequence>